<dbReference type="RefSeq" id="WP_063602173.1">
    <property type="nucleotide sequence ID" value="NZ_LITQ01000033.1"/>
</dbReference>
<dbReference type="SUPFAM" id="SSF58104">
    <property type="entry name" value="Methyl-accepting chemotaxis protein (MCP) signaling domain"/>
    <property type="match status" value="1"/>
</dbReference>
<reference evidence="4 6" key="1">
    <citation type="journal article" date="2015" name="Biotechnol. Bioeng.">
        <title>Genome sequence and phenotypic characterization of Caulobacter segnis.</title>
        <authorList>
            <person name="Patel S."/>
            <person name="Fletcher B."/>
            <person name="Scott D.C."/>
            <person name="Ely B."/>
        </authorList>
    </citation>
    <scope>NUCLEOTIDE SEQUENCE [LARGE SCALE GENOMIC DNA]</scope>
    <source>
        <strain evidence="4 6">PS02</strain>
    </source>
</reference>
<dbReference type="Proteomes" id="UP000077384">
    <property type="component" value="Unassembled WGS sequence"/>
</dbReference>
<dbReference type="PANTHER" id="PTHR32089">
    <property type="entry name" value="METHYL-ACCEPTING CHEMOTAXIS PROTEIN MCPB"/>
    <property type="match status" value="1"/>
</dbReference>
<dbReference type="GO" id="GO:0016020">
    <property type="term" value="C:membrane"/>
    <property type="evidence" value="ECO:0007669"/>
    <property type="project" value="InterPro"/>
</dbReference>
<proteinExistence type="predicted"/>
<dbReference type="AlphaFoldDB" id="A0A168QN17"/>
<keyword evidence="1 2" id="KW-0807">Transducer</keyword>
<name>A0A168QN17_9CLOT</name>
<dbReference type="EMBL" id="LROR01000058">
    <property type="protein sequence ID" value="OBR92372.1"/>
    <property type="molecule type" value="Genomic_DNA"/>
</dbReference>
<evidence type="ECO:0000256" key="2">
    <source>
        <dbReference type="PROSITE-ProRule" id="PRU00284"/>
    </source>
</evidence>
<dbReference type="Pfam" id="PF00015">
    <property type="entry name" value="MCPsignal"/>
    <property type="match status" value="1"/>
</dbReference>
<evidence type="ECO:0000313" key="7">
    <source>
        <dbReference type="Proteomes" id="UP000093694"/>
    </source>
</evidence>
<evidence type="ECO:0000313" key="6">
    <source>
        <dbReference type="Proteomes" id="UP000077384"/>
    </source>
</evidence>
<gene>
    <name evidence="4" type="primary">yfmS_5</name>
    <name evidence="5" type="synonym">yfmS_9</name>
    <name evidence="5" type="ORF">CLCOS_30360</name>
    <name evidence="4" type="ORF">WX73_02230</name>
</gene>
<dbReference type="PANTHER" id="PTHR32089:SF112">
    <property type="entry name" value="LYSOZYME-LIKE PROTEIN-RELATED"/>
    <property type="match status" value="1"/>
</dbReference>
<organism evidence="4 6">
    <name type="scientific">Clostridium coskatii</name>
    <dbReference type="NCBI Taxonomy" id="1705578"/>
    <lineage>
        <taxon>Bacteria</taxon>
        <taxon>Bacillati</taxon>
        <taxon>Bacillota</taxon>
        <taxon>Clostridia</taxon>
        <taxon>Eubacteriales</taxon>
        <taxon>Clostridiaceae</taxon>
        <taxon>Clostridium</taxon>
    </lineage>
</organism>
<evidence type="ECO:0000256" key="1">
    <source>
        <dbReference type="ARBA" id="ARBA00023224"/>
    </source>
</evidence>
<protein>
    <submittedName>
        <fullName evidence="4 5">Sensory transducer protein YfmS</fullName>
    </submittedName>
</protein>
<dbReference type="Proteomes" id="UP000093694">
    <property type="component" value="Unassembled WGS sequence"/>
</dbReference>
<evidence type="ECO:0000259" key="3">
    <source>
        <dbReference type="PROSITE" id="PS50111"/>
    </source>
</evidence>
<accession>A0A168QN17</accession>
<dbReference type="Gene3D" id="1.10.287.950">
    <property type="entry name" value="Methyl-accepting chemotaxis protein"/>
    <property type="match status" value="1"/>
</dbReference>
<dbReference type="GO" id="GO:0007165">
    <property type="term" value="P:signal transduction"/>
    <property type="evidence" value="ECO:0007669"/>
    <property type="project" value="UniProtKB-KW"/>
</dbReference>
<dbReference type="EMBL" id="LITQ01000033">
    <property type="protein sequence ID" value="OAA89371.1"/>
    <property type="molecule type" value="Genomic_DNA"/>
</dbReference>
<dbReference type="PATRIC" id="fig|1705578.3.peg.2492"/>
<feature type="domain" description="Methyl-accepting transducer" evidence="3">
    <location>
        <begin position="126"/>
        <end position="362"/>
    </location>
</feature>
<dbReference type="PROSITE" id="PS50111">
    <property type="entry name" value="CHEMOTAXIS_TRANSDUC_2"/>
    <property type="match status" value="1"/>
</dbReference>
<comment type="caution">
    <text evidence="4">The sequence shown here is derived from an EMBL/GenBank/DDBJ whole genome shotgun (WGS) entry which is preliminary data.</text>
</comment>
<reference evidence="5 7" key="2">
    <citation type="journal article" date="2016" name="Front. Microbiol.">
        <title>Industrial Acetogenic Biocatalysts: A Comparative Metabolic and Genomic Analysis.</title>
        <authorList>
            <person name="Bengelsdorf F."/>
            <person name="Poehlein A."/>
            <person name="Sonja S."/>
            <person name="Erz C."/>
            <person name="Hummel T."/>
            <person name="Hoffmeister S."/>
            <person name="Daniel R."/>
            <person name="Durre P."/>
        </authorList>
    </citation>
    <scope>NUCLEOTIDE SEQUENCE [LARGE SCALE GENOMIC DNA]</scope>
    <source>
        <strain evidence="5 7">PTA-10522</strain>
    </source>
</reference>
<evidence type="ECO:0000313" key="5">
    <source>
        <dbReference type="EMBL" id="OBR92372.1"/>
    </source>
</evidence>
<keyword evidence="7" id="KW-1185">Reference proteome</keyword>
<dbReference type="InterPro" id="IPR004089">
    <property type="entry name" value="MCPsignal_dom"/>
</dbReference>
<sequence length="403" mass="44288">MIFSSTKGIYRNYLMVLPNLKEIIQEDVMVCLMDSQKFLGYFPGDKMVADIKTGEDVPKDDPLHKTVSENRIVCQIVPEHVYGFPFKAVTFPVRDEDGKCIGAVGFAKSLEKEYDLSNLLKNLTHAFEEAKVSMESASSQLSGISANAQENSSTLEEVLGDVDDLMKSAKIINDVVCETKSLSLKMKEETKSGEKLVNNITDIVKDISDSSGNVFSLMTRLNDSTKRIVDIVNLINQVSEQTNLLALNAAIEAARAGEQGKGFAVVADQVKKLSEQSKTATMDINTLVQQIGQETGNILKAITVSEERIKDGVDASERTLERIMGITEEIEKVDKRIEYIAEKSSIQSEQSEKISTCMKNVAESVNNTASYSVSASEQIIEEKKRLSSVDEAISSIASELVTV</sequence>
<evidence type="ECO:0000313" key="4">
    <source>
        <dbReference type="EMBL" id="OAA89371.1"/>
    </source>
</evidence>
<dbReference type="SMART" id="SM00283">
    <property type="entry name" value="MA"/>
    <property type="match status" value="1"/>
</dbReference>